<dbReference type="AlphaFoldDB" id="A0A7L4YQA9"/>
<dbReference type="InterPro" id="IPR036188">
    <property type="entry name" value="FAD/NAD-bd_sf"/>
</dbReference>
<evidence type="ECO:0000313" key="3">
    <source>
        <dbReference type="EMBL" id="QHC01113.1"/>
    </source>
</evidence>
<organism evidence="3 4">
    <name type="scientific">Epidermidibacterium keratini</name>
    <dbReference type="NCBI Taxonomy" id="1891644"/>
    <lineage>
        <taxon>Bacteria</taxon>
        <taxon>Bacillati</taxon>
        <taxon>Actinomycetota</taxon>
        <taxon>Actinomycetes</taxon>
        <taxon>Sporichthyales</taxon>
        <taxon>Sporichthyaceae</taxon>
        <taxon>Epidermidibacterium</taxon>
    </lineage>
</organism>
<dbReference type="OrthoDB" id="8670884at2"/>
<name>A0A7L4YQA9_9ACTN</name>
<keyword evidence="4" id="KW-1185">Reference proteome</keyword>
<evidence type="ECO:0000256" key="1">
    <source>
        <dbReference type="ARBA" id="ARBA00023002"/>
    </source>
</evidence>
<evidence type="ECO:0000313" key="4">
    <source>
        <dbReference type="Proteomes" id="UP000463857"/>
    </source>
</evidence>
<proteinExistence type="predicted"/>
<reference evidence="3 4" key="1">
    <citation type="journal article" date="2018" name="Int. J. Syst. Evol. Microbiol.">
        <title>Epidermidibacterium keratini gen. nov., sp. nov., a member of the family Sporichthyaceae, isolated from keratin epidermis.</title>
        <authorList>
            <person name="Lee D.G."/>
            <person name="Trujillo M.E."/>
            <person name="Kang S."/>
            <person name="Nam J.J."/>
            <person name="Kim Y.J."/>
        </authorList>
    </citation>
    <scope>NUCLEOTIDE SEQUENCE [LARGE SCALE GENOMIC DNA]</scope>
    <source>
        <strain evidence="3 4">EPI-7</strain>
    </source>
</reference>
<dbReference type="RefSeq" id="WP_159546250.1">
    <property type="nucleotide sequence ID" value="NZ_CP047156.1"/>
</dbReference>
<dbReference type="Gene3D" id="3.50.50.60">
    <property type="entry name" value="FAD/NAD(P)-binding domain"/>
    <property type="match status" value="1"/>
</dbReference>
<dbReference type="GO" id="GO:0008688">
    <property type="term" value="F:3-(3-hydroxyphenyl)propionate hydroxylase activity"/>
    <property type="evidence" value="ECO:0007669"/>
    <property type="project" value="TreeGrafter"/>
</dbReference>
<dbReference type="GO" id="GO:0019622">
    <property type="term" value="P:3-(3-hydroxy)phenylpropionate catabolic process"/>
    <property type="evidence" value="ECO:0007669"/>
    <property type="project" value="TreeGrafter"/>
</dbReference>
<dbReference type="GO" id="GO:0071949">
    <property type="term" value="F:FAD binding"/>
    <property type="evidence" value="ECO:0007669"/>
    <property type="project" value="InterPro"/>
</dbReference>
<gene>
    <name evidence="3" type="ORF">EK0264_12975</name>
</gene>
<keyword evidence="1" id="KW-0560">Oxidoreductase</keyword>
<dbReference type="InterPro" id="IPR050631">
    <property type="entry name" value="PheA/TfdB_FAD_monoxygenase"/>
</dbReference>
<dbReference type="Gene3D" id="3.30.9.10">
    <property type="entry name" value="D-Amino Acid Oxidase, subunit A, domain 2"/>
    <property type="match status" value="1"/>
</dbReference>
<dbReference type="InParanoid" id="A0A7L4YQA9"/>
<evidence type="ECO:0000259" key="2">
    <source>
        <dbReference type="Pfam" id="PF01494"/>
    </source>
</evidence>
<dbReference type="PRINTS" id="PR00420">
    <property type="entry name" value="RNGMNOXGNASE"/>
</dbReference>
<dbReference type="InterPro" id="IPR002938">
    <property type="entry name" value="FAD-bd"/>
</dbReference>
<protein>
    <submittedName>
        <fullName evidence="3">Bifunctional 3-(3-hydroxy-phenyl)propionate/3-hydroxycinnamic acid hydroxylase</fullName>
    </submittedName>
</protein>
<dbReference type="NCBIfam" id="NF004829">
    <property type="entry name" value="PRK06183.1-3"/>
    <property type="match status" value="1"/>
</dbReference>
<dbReference type="PANTHER" id="PTHR43476">
    <property type="entry name" value="3-(3-HYDROXY-PHENYL)PROPIONATE/3-HYDROXYCINNAMIC ACID HYDROXYLASE"/>
    <property type="match status" value="1"/>
</dbReference>
<dbReference type="EMBL" id="CP047156">
    <property type="protein sequence ID" value="QHC01113.1"/>
    <property type="molecule type" value="Genomic_DNA"/>
</dbReference>
<dbReference type="KEGG" id="eke:EK0264_12975"/>
<dbReference type="SUPFAM" id="SSF51905">
    <property type="entry name" value="FAD/NAD(P)-binding domain"/>
    <property type="match status" value="1"/>
</dbReference>
<dbReference type="Pfam" id="PF01494">
    <property type="entry name" value="FAD_binding_3"/>
    <property type="match status" value="1"/>
</dbReference>
<dbReference type="PANTHER" id="PTHR43476:SF3">
    <property type="entry name" value="FAD-BINDING MONOOXYGENASE"/>
    <property type="match status" value="1"/>
</dbReference>
<feature type="domain" description="FAD-binding" evidence="2">
    <location>
        <begin position="4"/>
        <end position="354"/>
    </location>
</feature>
<sequence>MTDYDVIQIGFGPVGQIHAATLGRSGHSVAVFERSPSLYQLSRAGHCDHEIMRIFQSVGAADAIERDAIPILDYDWFNADGEILLHLDWNAPTPSGWRSDYLFYQPYVETELRAAVDRLPSVEVNLGWEATAIEQYDDHVEVTVREGNRDQGRWTATGRTRTVTARYLVGADGAGSMAREVAGIEWEDFGFEENWLVVDVRPHDPDLAIDMPEAGQICDPARPVSLFRWLGREHARWEFMLLPGETAQGMTDEGRDWELLARWGLSPDNATIARRAIYTFRSLLAKDFRAGRILLVGDAAHLMPPFMGQGMCSGLRDAINLAWKLDLVLREVASADLLGTYTEERRPHVGQVIATSIGLGQIVCVSDPEEAAERDRMFLAGEAPPPPPFPWLQTGIVAADTHPSAGQLGVQGRISTGEQTGRADDLLGNTWLVLCDDRALLDGIGQRQRELIDRIGGRVVHISRARHRGADSVVDLDATYHAWFNQGEFRAVIVRPDFYTYGMASHVGDLNALIDRLAEQIGVAVPTPA</sequence>
<dbReference type="Proteomes" id="UP000463857">
    <property type="component" value="Chromosome"/>
</dbReference>
<accession>A0A7L4YQA9</accession>